<feature type="non-terminal residue" evidence="2">
    <location>
        <position position="206"/>
    </location>
</feature>
<feature type="compositionally biased region" description="Basic residues" evidence="1">
    <location>
        <begin position="147"/>
        <end position="162"/>
    </location>
</feature>
<dbReference type="PaxDb" id="6945-B7QMF7"/>
<proteinExistence type="predicted"/>
<feature type="compositionally biased region" description="Basic residues" evidence="1">
    <location>
        <begin position="1"/>
        <end position="10"/>
    </location>
</feature>
<protein>
    <submittedName>
        <fullName evidence="2">Uncharacterized protein</fullName>
    </submittedName>
</protein>
<dbReference type="EMBL" id="DS971334">
    <property type="protein sequence ID" value="EEC20029.1"/>
    <property type="molecule type" value="Genomic_DNA"/>
</dbReference>
<feature type="non-terminal residue" evidence="2">
    <location>
        <position position="1"/>
    </location>
</feature>
<feature type="region of interest" description="Disordered" evidence="1">
    <location>
        <begin position="66"/>
        <end position="166"/>
    </location>
</feature>
<dbReference type="AlphaFoldDB" id="B7QMF7"/>
<gene>
    <name evidence="2" type="ORF">IscW_ISCW023031</name>
</gene>
<dbReference type="VEuPathDB" id="VectorBase:ISCI023031"/>
<feature type="region of interest" description="Disordered" evidence="1">
    <location>
        <begin position="181"/>
        <end position="206"/>
    </location>
</feature>
<evidence type="ECO:0000256" key="1">
    <source>
        <dbReference type="SAM" id="MobiDB-lite"/>
    </source>
</evidence>
<sequence>LAPSLRHPKTGKYTSISANQQGTGNHEERPAGQAALTERLFLIRRRLDQTPFSAMGRRGENLCRKHPHREHHHHQQPPRRRRTLGVAAAEPPHRRRRAHRSRSNRTTTTVGAPRIPIAAAAEHKQSQPPGRRRSRMHSKTQEAPERKRQRAARHFARPRRPGGRVFPRLSLRGLCGRVRQRGAGRSLAPPSRCRRSISCGNDVEPR</sequence>
<feature type="compositionally biased region" description="Polar residues" evidence="1">
    <location>
        <begin position="12"/>
        <end position="24"/>
    </location>
</feature>
<dbReference type="VEuPathDB" id="VectorBase:ISCW023031"/>
<reference evidence="2" key="1">
    <citation type="submission" date="2008-03" db="EMBL/GenBank/DDBJ databases">
        <title>Annotation of Ixodes scapularis.</title>
        <authorList>
            <consortium name="Ixodes scapularis Genome Project Consortium"/>
            <person name="Caler E."/>
            <person name="Hannick L.I."/>
            <person name="Bidwell S."/>
            <person name="Joardar V."/>
            <person name="Thiagarajan M."/>
            <person name="Amedeo P."/>
            <person name="Galinsky K.J."/>
            <person name="Schobel S."/>
            <person name="Inman J."/>
            <person name="Hostetler J."/>
            <person name="Miller J."/>
            <person name="Hammond M."/>
            <person name="Megy K."/>
            <person name="Lawson D."/>
            <person name="Kodira C."/>
            <person name="Sutton G."/>
            <person name="Meyer J."/>
            <person name="Hill C.A."/>
            <person name="Birren B."/>
            <person name="Nene V."/>
            <person name="Collins F."/>
            <person name="Alarcon-Chaidez F."/>
            <person name="Wikel S."/>
            <person name="Strausberg R."/>
        </authorList>
    </citation>
    <scope>NUCLEOTIDE SEQUENCE [LARGE SCALE GENOMIC DNA]</scope>
    <source>
        <strain evidence="2">Wikel colony</strain>
    </source>
</reference>
<feature type="region of interest" description="Disordered" evidence="1">
    <location>
        <begin position="1"/>
        <end position="32"/>
    </location>
</feature>
<dbReference type="HOGENOM" id="CLU_1340500_0_0_1"/>
<organism>
    <name type="scientific">Ixodes scapularis</name>
    <name type="common">Black-legged tick</name>
    <name type="synonym">Deer tick</name>
    <dbReference type="NCBI Taxonomy" id="6945"/>
    <lineage>
        <taxon>Eukaryota</taxon>
        <taxon>Metazoa</taxon>
        <taxon>Ecdysozoa</taxon>
        <taxon>Arthropoda</taxon>
        <taxon>Chelicerata</taxon>
        <taxon>Arachnida</taxon>
        <taxon>Acari</taxon>
        <taxon>Parasitiformes</taxon>
        <taxon>Ixodida</taxon>
        <taxon>Ixodoidea</taxon>
        <taxon>Ixodidae</taxon>
        <taxon>Ixodinae</taxon>
        <taxon>Ixodes</taxon>
    </lineage>
</organism>
<evidence type="ECO:0000313" key="2">
    <source>
        <dbReference type="EMBL" id="EEC20029.1"/>
    </source>
</evidence>
<name>B7QMF7_IXOSC</name>
<feature type="compositionally biased region" description="Basic residues" evidence="1">
    <location>
        <begin position="93"/>
        <end position="103"/>
    </location>
</feature>
<accession>B7QMF7</accession>
<feature type="compositionally biased region" description="Basic residues" evidence="1">
    <location>
        <begin position="66"/>
        <end position="83"/>
    </location>
</feature>